<dbReference type="EMBL" id="BJZP01000001">
    <property type="protein sequence ID" value="GEO83427.1"/>
    <property type="molecule type" value="Genomic_DNA"/>
</dbReference>
<feature type="transmembrane region" description="Helical" evidence="1">
    <location>
        <begin position="184"/>
        <end position="207"/>
    </location>
</feature>
<dbReference type="AlphaFoldDB" id="A0A512HDA0"/>
<feature type="transmembrane region" description="Helical" evidence="1">
    <location>
        <begin position="20"/>
        <end position="39"/>
    </location>
</feature>
<reference evidence="3 4" key="1">
    <citation type="submission" date="2019-07" db="EMBL/GenBank/DDBJ databases">
        <title>Whole genome shotgun sequence of Rhizobium naphthalenivorans NBRC 107585.</title>
        <authorList>
            <person name="Hosoyama A."/>
            <person name="Uohara A."/>
            <person name="Ohji S."/>
            <person name="Ichikawa N."/>
        </authorList>
    </citation>
    <scope>NUCLEOTIDE SEQUENCE [LARGE SCALE GENOMIC DNA]</scope>
    <source>
        <strain evidence="3 4">NBRC 107585</strain>
    </source>
</reference>
<keyword evidence="1" id="KW-0472">Membrane</keyword>
<evidence type="ECO:0000259" key="2">
    <source>
        <dbReference type="Pfam" id="PF07786"/>
    </source>
</evidence>
<name>A0A512HDA0_9HYPH</name>
<keyword evidence="4" id="KW-1185">Reference proteome</keyword>
<evidence type="ECO:0000256" key="1">
    <source>
        <dbReference type="SAM" id="Phobius"/>
    </source>
</evidence>
<protein>
    <submittedName>
        <fullName evidence="3">Membrane protein</fullName>
    </submittedName>
</protein>
<keyword evidence="1" id="KW-1133">Transmembrane helix</keyword>
<dbReference type="Pfam" id="PF07786">
    <property type="entry name" value="HGSNAT_cat"/>
    <property type="match status" value="1"/>
</dbReference>
<feature type="transmembrane region" description="Helical" evidence="1">
    <location>
        <begin position="93"/>
        <end position="110"/>
    </location>
</feature>
<feature type="domain" description="Heparan-alpha-glucosaminide N-acetyltransferase catalytic" evidence="2">
    <location>
        <begin position="17"/>
        <end position="236"/>
    </location>
</feature>
<comment type="caution">
    <text evidence="3">The sequence shown here is derived from an EMBL/GenBank/DDBJ whole genome shotgun (WGS) entry which is preliminary data.</text>
</comment>
<dbReference type="Proteomes" id="UP000321717">
    <property type="component" value="Unassembled WGS sequence"/>
</dbReference>
<evidence type="ECO:0000313" key="3">
    <source>
        <dbReference type="EMBL" id="GEO83427.1"/>
    </source>
</evidence>
<accession>A0A512HDA0</accession>
<keyword evidence="1" id="KW-0812">Transmembrane</keyword>
<sequence length="323" mass="34613">MAADPETSEKPAVKPRRIEALDAARGLALIAMATYHFTWDFEFFGYLDPGTATHGWLKLYARVIASSFLFLAGFSLVLAQYPVLKPRSFAKRLAVIVAAALAITLATAIAMPDGLIFFGILHAIAAASLIGLAFLRLPPVLTLLAAAGAIALPDSYRSEIFDAPALLFVGLSEHLPRSNDYVPLFPWIGALLIGIATARIAMARGWLVRLAHVPAGPGWLRLAGRNSLLVYLVHQPLLIAVVFMISIIAPPQKADPIQSYLASCESACLAEGSDAGLCTRFCACTLDRLQQQSLLAPLQSGAILPDKDARILELARECSAISQ</sequence>
<proteinExistence type="predicted"/>
<evidence type="ECO:0000313" key="4">
    <source>
        <dbReference type="Proteomes" id="UP000321717"/>
    </source>
</evidence>
<dbReference type="RefSeq" id="WP_235916354.1">
    <property type="nucleotide sequence ID" value="NZ_BJZP01000001.1"/>
</dbReference>
<organism evidence="3 4">
    <name type="scientific">Ciceribacter naphthalenivorans</name>
    <dbReference type="NCBI Taxonomy" id="1118451"/>
    <lineage>
        <taxon>Bacteria</taxon>
        <taxon>Pseudomonadati</taxon>
        <taxon>Pseudomonadota</taxon>
        <taxon>Alphaproteobacteria</taxon>
        <taxon>Hyphomicrobiales</taxon>
        <taxon>Rhizobiaceae</taxon>
        <taxon>Ciceribacter</taxon>
    </lineage>
</organism>
<feature type="transmembrane region" description="Helical" evidence="1">
    <location>
        <begin position="228"/>
        <end position="249"/>
    </location>
</feature>
<feature type="transmembrane region" description="Helical" evidence="1">
    <location>
        <begin position="59"/>
        <end position="81"/>
    </location>
</feature>
<gene>
    <name evidence="3" type="ORF">RNA01_03590</name>
</gene>
<dbReference type="InterPro" id="IPR012429">
    <property type="entry name" value="HGSNAT_cat"/>
</dbReference>
<feature type="transmembrane region" description="Helical" evidence="1">
    <location>
        <begin position="116"/>
        <end position="135"/>
    </location>
</feature>